<keyword evidence="3" id="KW-1185">Reference proteome</keyword>
<dbReference type="AlphaFoldDB" id="A0A7W1WN41"/>
<sequence>MDKKETKGKIRPNQTSDTEIASELYEDAPTQHVTSAIQEMYSQAGISKREEK</sequence>
<evidence type="ECO:0000313" key="3">
    <source>
        <dbReference type="Proteomes" id="UP000535491"/>
    </source>
</evidence>
<dbReference type="Proteomes" id="UP000535491">
    <property type="component" value="Unassembled WGS sequence"/>
</dbReference>
<evidence type="ECO:0000313" key="2">
    <source>
        <dbReference type="EMBL" id="MBA4492970.1"/>
    </source>
</evidence>
<gene>
    <name evidence="2" type="ORF">H1191_01400</name>
</gene>
<dbReference type="EMBL" id="JACEIQ010000001">
    <property type="protein sequence ID" value="MBA4492970.1"/>
    <property type="molecule type" value="Genomic_DNA"/>
</dbReference>
<comment type="caution">
    <text evidence="2">The sequence shown here is derived from an EMBL/GenBank/DDBJ whole genome shotgun (WGS) entry which is preliminary data.</text>
</comment>
<organism evidence="2 3">
    <name type="scientific">Paenactinomyces guangxiensis</name>
    <dbReference type="NCBI Taxonomy" id="1490290"/>
    <lineage>
        <taxon>Bacteria</taxon>
        <taxon>Bacillati</taxon>
        <taxon>Bacillota</taxon>
        <taxon>Bacilli</taxon>
        <taxon>Bacillales</taxon>
        <taxon>Thermoactinomycetaceae</taxon>
        <taxon>Paenactinomyces</taxon>
    </lineage>
</organism>
<reference evidence="2 3" key="1">
    <citation type="submission" date="2020-07" db="EMBL/GenBank/DDBJ databases">
        <authorList>
            <person name="Feng H."/>
        </authorList>
    </citation>
    <scope>NUCLEOTIDE SEQUENCE [LARGE SCALE GENOMIC DNA]</scope>
    <source>
        <strain evidence="3">s-10</strain>
    </source>
</reference>
<evidence type="ECO:0000256" key="1">
    <source>
        <dbReference type="SAM" id="MobiDB-lite"/>
    </source>
</evidence>
<name>A0A7W1WN41_9BACL</name>
<accession>A0A7W1WN41</accession>
<feature type="region of interest" description="Disordered" evidence="1">
    <location>
        <begin position="1"/>
        <end position="20"/>
    </location>
</feature>
<dbReference type="RefSeq" id="WP_181750190.1">
    <property type="nucleotide sequence ID" value="NZ_JACEIQ010000001.1"/>
</dbReference>
<protein>
    <submittedName>
        <fullName evidence="2">Uncharacterized protein</fullName>
    </submittedName>
</protein>
<proteinExistence type="predicted"/>